<accession>E1RB30</accession>
<gene>
    <name evidence="1" type="ordered locus">Spirs_0406</name>
</gene>
<dbReference type="Proteomes" id="UP000002318">
    <property type="component" value="Chromosome"/>
</dbReference>
<sequence>MKNNNKQNNKEDGENNFKIIERELELSHSFLRVEQFFNPKRIPFEFVFTNPFSTTCCYFTIKISSIYFKDLVSDSEELMFTKIKSENNQILVFQSTKEKKIHKNEPVNFKAYAILRSDSFYRGTFNKESAIKDQRHWMQLSIFDDIGEISCRIVREISE</sequence>
<dbReference type="STRING" id="573413.Spirs_0406"/>
<name>E1RB30_SEDSS</name>
<dbReference type="EMBL" id="CP002116">
    <property type="protein sequence ID" value="ADK79560.1"/>
    <property type="molecule type" value="Genomic_DNA"/>
</dbReference>
<organism evidence="1 2">
    <name type="scientific">Sediminispirochaeta smaragdinae (strain DSM 11293 / JCM 15392 / SEBR 4228)</name>
    <name type="common">Spirochaeta smaragdinae</name>
    <dbReference type="NCBI Taxonomy" id="573413"/>
    <lineage>
        <taxon>Bacteria</taxon>
        <taxon>Pseudomonadati</taxon>
        <taxon>Spirochaetota</taxon>
        <taxon>Spirochaetia</taxon>
        <taxon>Spirochaetales</taxon>
        <taxon>Spirochaetaceae</taxon>
        <taxon>Sediminispirochaeta</taxon>
    </lineage>
</organism>
<proteinExistence type="predicted"/>
<protein>
    <submittedName>
        <fullName evidence="1">Uncharacterized protein</fullName>
    </submittedName>
</protein>
<dbReference type="AlphaFoldDB" id="E1RB30"/>
<reference evidence="1 2" key="1">
    <citation type="journal article" date="2010" name="Stand. Genomic Sci.">
        <title>Complete genome sequence of Spirochaeta smaragdinae type strain (SEBR 4228).</title>
        <authorList>
            <person name="Mavromatis K."/>
            <person name="Yasawong M."/>
            <person name="Chertkov O."/>
            <person name="Lapidus A."/>
            <person name="Lucas S."/>
            <person name="Nolan M."/>
            <person name="Del Rio T.G."/>
            <person name="Tice H."/>
            <person name="Cheng J.F."/>
            <person name="Pitluck S."/>
            <person name="Liolios K."/>
            <person name="Ivanova N."/>
            <person name="Tapia R."/>
            <person name="Han C."/>
            <person name="Bruce D."/>
            <person name="Goodwin L."/>
            <person name="Pati A."/>
            <person name="Chen A."/>
            <person name="Palaniappan K."/>
            <person name="Land M."/>
            <person name="Hauser L."/>
            <person name="Chang Y.J."/>
            <person name="Jeffries C.D."/>
            <person name="Detter J.C."/>
            <person name="Rohde M."/>
            <person name="Brambilla E."/>
            <person name="Spring S."/>
            <person name="Goker M."/>
            <person name="Sikorski J."/>
            <person name="Woyke T."/>
            <person name="Bristow J."/>
            <person name="Eisen J.A."/>
            <person name="Markowitz V."/>
            <person name="Hugenholtz P."/>
            <person name="Klenk H.P."/>
            <person name="Kyrpides N.C."/>
        </authorList>
    </citation>
    <scope>NUCLEOTIDE SEQUENCE [LARGE SCALE GENOMIC DNA]</scope>
    <source>
        <strain evidence="2">DSM 11293 / JCM 15392 / SEBR 4228</strain>
    </source>
</reference>
<dbReference type="HOGENOM" id="CLU_1659648_0_0_12"/>
<evidence type="ECO:0000313" key="2">
    <source>
        <dbReference type="Proteomes" id="UP000002318"/>
    </source>
</evidence>
<dbReference type="RefSeq" id="WP_013253024.1">
    <property type="nucleotide sequence ID" value="NC_014364.1"/>
</dbReference>
<evidence type="ECO:0000313" key="1">
    <source>
        <dbReference type="EMBL" id="ADK79560.1"/>
    </source>
</evidence>
<keyword evidence="2" id="KW-1185">Reference proteome</keyword>
<dbReference type="KEGG" id="ssm:Spirs_0406"/>